<evidence type="ECO:0000313" key="3">
    <source>
        <dbReference type="Proteomes" id="UP000509510"/>
    </source>
</evidence>
<dbReference type="AlphaFoldDB" id="A0A7H8RG03"/>
<dbReference type="RefSeq" id="XP_035349677.1">
    <property type="nucleotide sequence ID" value="XM_035493784.1"/>
</dbReference>
<keyword evidence="1" id="KW-0732">Signal</keyword>
<protein>
    <submittedName>
        <fullName evidence="2">Uncharacterized protein</fullName>
    </submittedName>
</protein>
<feature type="chain" id="PRO_5028902894" evidence="1">
    <location>
        <begin position="18"/>
        <end position="205"/>
    </location>
</feature>
<dbReference type="KEGG" id="trg:TRUGW13939_10674"/>
<reference evidence="3" key="1">
    <citation type="submission" date="2020-06" db="EMBL/GenBank/DDBJ databases">
        <title>A chromosome-scale genome assembly of Talaromyces rugulosus W13939.</title>
        <authorList>
            <person name="Wang B."/>
            <person name="Guo L."/>
            <person name="Ye K."/>
            <person name="Wang L."/>
        </authorList>
    </citation>
    <scope>NUCLEOTIDE SEQUENCE [LARGE SCALE GENOMIC DNA]</scope>
    <source>
        <strain evidence="3">W13939</strain>
    </source>
</reference>
<dbReference type="GeneID" id="55998153"/>
<sequence>MLARALVIAVSAIGALAADAVFNPPKTELFLSIAYQVGIPVNTTTPSGVVGTVPVRGGDIKGSLFNGYIVPNLTSSVEKYQPVVNNVVTTVSLPTHSSGRLEVIVADLSSKSYDGRFVFENSAGDRIFAEILGSTAYGKDLHGFGYAKLETTAPCLQWINTAMFIAEWQGVFYRGSGTTVEIFHVNTGGRVDGQPIDAIPPSADI</sequence>
<gene>
    <name evidence="2" type="ORF">TRUGW13939_10674</name>
</gene>
<proteinExistence type="predicted"/>
<dbReference type="Proteomes" id="UP000509510">
    <property type="component" value="Chromosome VI"/>
</dbReference>
<evidence type="ECO:0000313" key="2">
    <source>
        <dbReference type="EMBL" id="QKX63503.1"/>
    </source>
</evidence>
<organism evidence="2 3">
    <name type="scientific">Talaromyces rugulosus</name>
    <name type="common">Penicillium rugulosum</name>
    <dbReference type="NCBI Taxonomy" id="121627"/>
    <lineage>
        <taxon>Eukaryota</taxon>
        <taxon>Fungi</taxon>
        <taxon>Dikarya</taxon>
        <taxon>Ascomycota</taxon>
        <taxon>Pezizomycotina</taxon>
        <taxon>Eurotiomycetes</taxon>
        <taxon>Eurotiomycetidae</taxon>
        <taxon>Eurotiales</taxon>
        <taxon>Trichocomaceae</taxon>
        <taxon>Talaromyces</taxon>
        <taxon>Talaromyces sect. Islandici</taxon>
    </lineage>
</organism>
<dbReference type="EMBL" id="CP055903">
    <property type="protein sequence ID" value="QKX63503.1"/>
    <property type="molecule type" value="Genomic_DNA"/>
</dbReference>
<evidence type="ECO:0000256" key="1">
    <source>
        <dbReference type="SAM" id="SignalP"/>
    </source>
</evidence>
<dbReference type="OrthoDB" id="3426753at2759"/>
<keyword evidence="3" id="KW-1185">Reference proteome</keyword>
<feature type="signal peptide" evidence="1">
    <location>
        <begin position="1"/>
        <end position="17"/>
    </location>
</feature>
<name>A0A7H8RG03_TALRU</name>
<dbReference type="Gene3D" id="2.40.160.20">
    <property type="match status" value="1"/>
</dbReference>
<accession>A0A7H8RG03</accession>